<organism evidence="1 2">
    <name type="scientific">Mucilaginibacter pedocola</name>
    <dbReference type="NCBI Taxonomy" id="1792845"/>
    <lineage>
        <taxon>Bacteria</taxon>
        <taxon>Pseudomonadati</taxon>
        <taxon>Bacteroidota</taxon>
        <taxon>Sphingobacteriia</taxon>
        <taxon>Sphingobacteriales</taxon>
        <taxon>Sphingobacteriaceae</taxon>
        <taxon>Mucilaginibacter</taxon>
    </lineage>
</organism>
<sequence>MIRSRSKKVLLVAPKAFPSELVAGYNAVRQVSVQSAIFPSIHEVKPDVILFDYEHMADDMEKILRRLQSNSYYRNIKICCYKNKEHTRVDGLLKVLGVNHFFYQEDLEKTSKSKSALSAINGILDASILNWVAGVA</sequence>
<evidence type="ECO:0008006" key="3">
    <source>
        <dbReference type="Google" id="ProtNLM"/>
    </source>
</evidence>
<dbReference type="AlphaFoldDB" id="A0A1S9PCP6"/>
<evidence type="ECO:0000313" key="1">
    <source>
        <dbReference type="EMBL" id="OOQ58691.1"/>
    </source>
</evidence>
<reference evidence="1 2" key="1">
    <citation type="submission" date="2016-07" db="EMBL/GenBank/DDBJ databases">
        <title>Genomic analysis of zinc-resistant bacterium Mucilaginibacter pedocola TBZ30.</title>
        <authorList>
            <person name="Huang J."/>
            <person name="Tang J."/>
        </authorList>
    </citation>
    <scope>NUCLEOTIDE SEQUENCE [LARGE SCALE GENOMIC DNA]</scope>
    <source>
        <strain evidence="1 2">TBZ30</strain>
    </source>
</reference>
<gene>
    <name evidence="1" type="ORF">BC343_08475</name>
</gene>
<dbReference type="EMBL" id="MBTF01000023">
    <property type="protein sequence ID" value="OOQ58691.1"/>
    <property type="molecule type" value="Genomic_DNA"/>
</dbReference>
<comment type="caution">
    <text evidence="1">The sequence shown here is derived from an EMBL/GenBank/DDBJ whole genome shotgun (WGS) entry which is preliminary data.</text>
</comment>
<name>A0A1S9PCP6_9SPHI</name>
<evidence type="ECO:0000313" key="2">
    <source>
        <dbReference type="Proteomes" id="UP000189739"/>
    </source>
</evidence>
<accession>A0A1S9PCP6</accession>
<protein>
    <recommendedName>
        <fullName evidence="3">Response regulatory domain-containing protein</fullName>
    </recommendedName>
</protein>
<dbReference type="Proteomes" id="UP000189739">
    <property type="component" value="Unassembled WGS sequence"/>
</dbReference>
<dbReference type="OrthoDB" id="796020at2"/>
<proteinExistence type="predicted"/>
<dbReference type="RefSeq" id="WP_078349396.1">
    <property type="nucleotide sequence ID" value="NZ_MBTF01000023.1"/>
</dbReference>
<keyword evidence="2" id="KW-1185">Reference proteome</keyword>